<evidence type="ECO:0000259" key="4">
    <source>
        <dbReference type="Pfam" id="PF23099"/>
    </source>
</evidence>
<feature type="domain" description="U3 small nucleolar RNA-associated protein 20 N-terminal" evidence="2">
    <location>
        <begin position="879"/>
        <end position="1472"/>
    </location>
</feature>
<dbReference type="Proteomes" id="UP000800235">
    <property type="component" value="Unassembled WGS sequence"/>
</dbReference>
<evidence type="ECO:0000259" key="2">
    <source>
        <dbReference type="Pfam" id="PF07539"/>
    </source>
</evidence>
<dbReference type="GO" id="GO:0032040">
    <property type="term" value="C:small-subunit processome"/>
    <property type="evidence" value="ECO:0007669"/>
    <property type="project" value="TreeGrafter"/>
</dbReference>
<dbReference type="InterPro" id="IPR016024">
    <property type="entry name" value="ARM-type_fold"/>
</dbReference>
<dbReference type="InterPro" id="IPR052575">
    <property type="entry name" value="SSU_processome_comp_20"/>
</dbReference>
<dbReference type="EMBL" id="MU007106">
    <property type="protein sequence ID" value="KAF2420756.1"/>
    <property type="molecule type" value="Genomic_DNA"/>
</dbReference>
<evidence type="ECO:0000259" key="3">
    <source>
        <dbReference type="Pfam" id="PF20416"/>
    </source>
</evidence>
<dbReference type="PANTHER" id="PTHR17695">
    <property type="entry name" value="SMALL SUBUNIT PROCESSOME COMPONENT 20 HOMOLOG"/>
    <property type="match status" value="1"/>
</dbReference>
<dbReference type="GO" id="GO:0030686">
    <property type="term" value="C:90S preribosome"/>
    <property type="evidence" value="ECO:0007669"/>
    <property type="project" value="TreeGrafter"/>
</dbReference>
<dbReference type="Gene3D" id="1.25.10.10">
    <property type="entry name" value="Leucine-rich Repeat Variant"/>
    <property type="match status" value="3"/>
</dbReference>
<dbReference type="InterPro" id="IPR011989">
    <property type="entry name" value="ARM-like"/>
</dbReference>
<dbReference type="InterPro" id="IPR011430">
    <property type="entry name" value="UTP20_N"/>
</dbReference>
<feature type="compositionally biased region" description="Acidic residues" evidence="1">
    <location>
        <begin position="2434"/>
        <end position="2450"/>
    </location>
</feature>
<feature type="region of interest" description="Disordered" evidence="1">
    <location>
        <begin position="2610"/>
        <end position="2634"/>
    </location>
</feature>
<evidence type="ECO:0000313" key="5">
    <source>
        <dbReference type="EMBL" id="KAF2420756.1"/>
    </source>
</evidence>
<dbReference type="InterPro" id="IPR046523">
    <property type="entry name" value="UTP20_dom"/>
</dbReference>
<feature type="region of interest" description="Disordered" evidence="1">
    <location>
        <begin position="2430"/>
        <end position="2460"/>
    </location>
</feature>
<dbReference type="SUPFAM" id="SSF48371">
    <property type="entry name" value="ARM repeat"/>
    <property type="match status" value="3"/>
</dbReference>
<sequence length="2634" mass="296227">MDRKKDRQKLALRKANNHSTPSSRRHHFVPFTQRIARLKIDPIRRQRNHDDDYEEGQLTSHFRTALERWREINQSDDFAQFSKKVDSLCDSLPQVLHHQQKIIDLLLEYIAKGTTVAAEPLLDLVPRLAQDVQAQFESHFERTVTTITTLAAKHVDLEVVEWSFHCLAWLFKYLERLLVADLCPLYNLLAPLLGKEKQRDFVVRFAAESLSFLVKKASKKPESLAAVVKVALEDVCDSAQSRNADGYEAGVKALFLEAIRGVQEHIHSKGDIVYQTLLIQALEMNDTAPVRAAPAVRVVQGVLGQVIHHTRSETFKPILDVILAQLQVDNTIVTDHRLVLSAQILLLVVGLRRGSRVVDWSSILQRLASYIQLISAQSPIVLNNAAIEVLGVFAVAHQAAPLNVAISFTKVFDEISGAQWQQYFLGFCSLYSELGNDRFRTLLLSHFQKFIARFWEGTTHGLCVLLPRLASGGQLPKGSLKLPSAWTSKIAEDFGYLIDTTPDNIEINPAYVHYLNGLLEMTRIIAPGAAMELEIKNQVYQALLRCLQQNEVESRTPMDILVVGNAFRFIASSSTEDEAQELWPLVCSASPRHQCSPIFLQSILDMLQTSQVGIDIQSTEVETLVQSLLDALSSPSHELRLGALEILQILVQKRDNEVSKILSSAISIERTEPTIDTARAMSMQIRGLAANYHSISSDPWLSRAIPKFCFGLLHVKFSQIVEDACVAFKEICQSREGEEIVCSTAFQWLEGHNSSSNAGKNTTEPVGPPTPHQTDFAGASFQNLKWILQRNMALGASADELLKSSFQTSHKEVALISDTNRLHALKVLRHIPQVAEKRSRSLVPVLLAWTSRPAPGDAAMDDQDDDIADTTMECSASQRWARKEQKAMLALFALFNNPRVLYKSEEVHSALLSLLEHGDAEIQKSALQALFTWKNANVSRYEEDLLKLLDDAKFREQISVFLDVGEGDGSLQADAREAVMPVVLRLLYGRVTTRGKGDQQANRKAVFVLLSRFSDAEIHQFLDIALGPLSQASLVQVGIFQDSQLGIEFLSQRKQFGLLNMLKDLLDTWKSKTAPYASRLIDPVFYCLIRAVRDMAEEDAEKSSHNTLARSVRQVALQCLNLLFDFSPDYEWKPYMATLFQNLINPRLDKLAIETAQAPSALLRMFGTWSCAEQLAPFLTSYNPALLTQISQCISLATAKDEVKRFVTNEILGALITLAESQTLSSPEIAVIVRTYTLAFLDQLALLLRADPPKDLLEDGVQAVVRLAEYTTTCPAEILSSAAFLLQMPARRASHKIKINLLKILLRFLPTLEADGEIVDQIYTAICASFAHFTDRESRTLLSSIVSTFAEKDQSLVETAQLCEGLNSFNSGRLDQPDREHQSKAFYIINEERYMEFSAKQWRLLLGNLMFYIKEYDENDMRDSDATRANASYSLRRFVEAASQKNGEEKEQFQNMIKSTIIAGIEKGLRDQPKDVQVEYLAVLAHIIKVHPEWSVVNDMQTLLTDDEESSFFINIHHTQHHRRIRAMKRLADKVGQGVVSSNNIYHLLIPLIERFIFDGGETATETAGAISNKGLLTAEALRTIGVMVEWIDWQQCRVLLKRFIGYVKTKNEMQETILKLLDSITTSICHSAGVKARAQVSSTDSIADTIDEEKEVEMPTRLSKSMPGKDKMTQYLVQDVITPLSLFLHDKDESYASRRISVAVIVARFLQLLPDAEFQIRLPALLTDTCNILRSKDQGSRDMTRKALTTICTLIGPSSVGFVLRELKSALQRGFYLHVLSFTLHSILETTTPSFKAGDLDYCASDIVAIIMEDVFGNTGKEKEAAEYLKDKNTKKEVKGKKSFDSMQLLASVTSLTHLVDLVRPIEAMLLGRVNLKDVRHIDELLRRIELGLLQNESVRDRDVLIFCYEIIKDTQQITPAKGGMKPSKYLDQKNDKVASNSYRSREAIGRLTRFSLELVRAVLRKHKDLQTPANIAGFMPIIGDALLSNQDDVKLASIRLFTAILNIPLPRIDSDVPVYIAEAARIIEDSATTNDELSQAALKLISAVLRERRSAPVKVKEKTLAILLKKMKPDLQVISQQGVAFNLLRSIIARKIVIPEVYEIIDGDDGVAAISVRDHDRTTRDLARRVYFQFLMEYPQGKGRFAKQLTFLVRNLEYEHAEGRQSVMETLHLMLNKVGDTLVQQIVAEACWPLVSVMINDDSSQCREMASGLVKTVFARADEDWIKNFLALFRRMLEDGTKDVQKRTGLQCWTIYLEVKENEAQDVGYVRKLIGAILEQDDEGFNAEEWQLIYYALHTLLIICKHKPDVAYAAKTQDLWEKVQLHVSFPQPWVKQEAAKLVGMYVADFASANAASLEHLPLVGSHGLKLDVNGMCELAARNLRLLREGVSEELAVQAVRNLAFLGRCFAANQMDWQRPRNHNPIKAISEFPAEEDEDNGSDIDEAEEQKEAAKESPSAIQHLFHRLAGTLRRELRKPSDPTLALYRRPSLLYPKIAALKLVAALVASLPLATLSPSLPTILLPLLHLTDPNITAPTSQDPSFTDTYQSLVDTATEIMDTLRERLGTTVYVKVLGDVRRGVQRKREERRVKRKIDAVSMPERAERVKVRKRGNEKVRRREKGALARGLRRGW</sequence>
<evidence type="ECO:0000256" key="1">
    <source>
        <dbReference type="SAM" id="MobiDB-lite"/>
    </source>
</evidence>
<feature type="region of interest" description="Disordered" evidence="1">
    <location>
        <begin position="1"/>
        <end position="26"/>
    </location>
</feature>
<reference evidence="5" key="1">
    <citation type="journal article" date="2020" name="Stud. Mycol.">
        <title>101 Dothideomycetes genomes: a test case for predicting lifestyles and emergence of pathogens.</title>
        <authorList>
            <person name="Haridas S."/>
            <person name="Albert R."/>
            <person name="Binder M."/>
            <person name="Bloem J."/>
            <person name="Labutti K."/>
            <person name="Salamov A."/>
            <person name="Andreopoulos B."/>
            <person name="Baker S."/>
            <person name="Barry K."/>
            <person name="Bills G."/>
            <person name="Bluhm B."/>
            <person name="Cannon C."/>
            <person name="Castanera R."/>
            <person name="Culley D."/>
            <person name="Daum C."/>
            <person name="Ezra D."/>
            <person name="Gonzalez J."/>
            <person name="Henrissat B."/>
            <person name="Kuo A."/>
            <person name="Liang C."/>
            <person name="Lipzen A."/>
            <person name="Lutzoni F."/>
            <person name="Magnuson J."/>
            <person name="Mondo S."/>
            <person name="Nolan M."/>
            <person name="Ohm R."/>
            <person name="Pangilinan J."/>
            <person name="Park H.-J."/>
            <person name="Ramirez L."/>
            <person name="Alfaro M."/>
            <person name="Sun H."/>
            <person name="Tritt A."/>
            <person name="Yoshinaga Y."/>
            <person name="Zwiers L.-H."/>
            <person name="Turgeon B."/>
            <person name="Goodwin S."/>
            <person name="Spatafora J."/>
            <person name="Crous P."/>
            <person name="Grigoriev I."/>
        </authorList>
    </citation>
    <scope>NUCLEOTIDE SEQUENCE</scope>
    <source>
        <strain evidence="5">CBS 130266</strain>
    </source>
</reference>
<dbReference type="Pfam" id="PF23099">
    <property type="entry name" value="UTP20_C"/>
    <property type="match status" value="1"/>
</dbReference>
<dbReference type="PANTHER" id="PTHR17695:SF11">
    <property type="entry name" value="SMALL SUBUNIT PROCESSOME COMPONENT 20 HOMOLOG"/>
    <property type="match status" value="1"/>
</dbReference>
<dbReference type="InterPro" id="IPR057525">
    <property type="entry name" value="UTP20_C"/>
</dbReference>
<comment type="caution">
    <text evidence="5">The sequence shown here is derived from an EMBL/GenBank/DDBJ whole genome shotgun (WGS) entry which is preliminary data.</text>
</comment>
<accession>A0A9P4NGP3</accession>
<feature type="domain" description="U3 small nucleolar RNA-associated protein 20 C-terminal" evidence="4">
    <location>
        <begin position="2269"/>
        <end position="2620"/>
    </location>
</feature>
<evidence type="ECO:0000313" key="6">
    <source>
        <dbReference type="Proteomes" id="UP000800235"/>
    </source>
</evidence>
<keyword evidence="6" id="KW-1185">Reference proteome</keyword>
<name>A0A9P4NGP3_9PEZI</name>
<protein>
    <submittedName>
        <fullName evidence="5">Uncharacterized protein</fullName>
    </submittedName>
</protein>
<gene>
    <name evidence="5" type="ORF">EJ08DRAFT_738486</name>
</gene>
<proteinExistence type="predicted"/>
<organism evidence="5 6">
    <name type="scientific">Tothia fuscella</name>
    <dbReference type="NCBI Taxonomy" id="1048955"/>
    <lineage>
        <taxon>Eukaryota</taxon>
        <taxon>Fungi</taxon>
        <taxon>Dikarya</taxon>
        <taxon>Ascomycota</taxon>
        <taxon>Pezizomycotina</taxon>
        <taxon>Dothideomycetes</taxon>
        <taxon>Pleosporomycetidae</taxon>
        <taxon>Venturiales</taxon>
        <taxon>Cylindrosympodiaceae</taxon>
        <taxon>Tothia</taxon>
    </lineage>
</organism>
<feature type="domain" description="U3 small nucleolar RNA-associated protein 20" evidence="3">
    <location>
        <begin position="1693"/>
        <end position="1913"/>
    </location>
</feature>
<dbReference type="Pfam" id="PF20416">
    <property type="entry name" value="UTP20"/>
    <property type="match status" value="1"/>
</dbReference>
<dbReference type="Pfam" id="PF07539">
    <property type="entry name" value="UTP20_N"/>
    <property type="match status" value="1"/>
</dbReference>
<dbReference type="OrthoDB" id="360653at2759"/>
<feature type="compositionally biased region" description="Basic and acidic residues" evidence="1">
    <location>
        <begin position="2610"/>
        <end position="2625"/>
    </location>
</feature>